<dbReference type="PROSITE" id="PS00150">
    <property type="entry name" value="ACYLPHOSPHATASE_1"/>
    <property type="match status" value="1"/>
</dbReference>
<comment type="catalytic activity">
    <reaction evidence="3 4">
        <text>an acyl phosphate + H2O = a carboxylate + phosphate + H(+)</text>
        <dbReference type="Rhea" id="RHEA:14965"/>
        <dbReference type="ChEBI" id="CHEBI:15377"/>
        <dbReference type="ChEBI" id="CHEBI:15378"/>
        <dbReference type="ChEBI" id="CHEBI:29067"/>
        <dbReference type="ChEBI" id="CHEBI:43474"/>
        <dbReference type="ChEBI" id="CHEBI:59918"/>
        <dbReference type="EC" id="3.6.1.7"/>
    </reaction>
</comment>
<dbReference type="PRINTS" id="PR00112">
    <property type="entry name" value="ACYLPHPHTASE"/>
</dbReference>
<gene>
    <name evidence="7" type="ORF">EW093_11920</name>
</gene>
<reference evidence="7 8" key="1">
    <citation type="submission" date="2019-02" db="EMBL/GenBank/DDBJ databases">
        <authorList>
            <person name="Fomenkov A."/>
            <person name="Dubinina G."/>
            <person name="Grabovich M."/>
            <person name="Vincze T."/>
            <person name="Roberts R.J."/>
        </authorList>
    </citation>
    <scope>NUCLEOTIDE SEQUENCE [LARGE SCALE GENOMIC DNA]</scope>
    <source>
        <strain evidence="7 8">P</strain>
    </source>
</reference>
<dbReference type="InterPro" id="IPR036046">
    <property type="entry name" value="Acylphosphatase-like_dom_sf"/>
</dbReference>
<dbReference type="KEGG" id="sper:EW093_11920"/>
<protein>
    <recommendedName>
        <fullName evidence="2 4">acylphosphatase</fullName>
        <ecNumber evidence="2 4">3.6.1.7</ecNumber>
    </recommendedName>
</protein>
<dbReference type="EC" id="3.6.1.7" evidence="2 4"/>
<feature type="active site" evidence="4">
    <location>
        <position position="18"/>
    </location>
</feature>
<dbReference type="AlphaFoldDB" id="A0A5C1QD97"/>
<comment type="similarity">
    <text evidence="1 5">Belongs to the acylphosphatase family.</text>
</comment>
<dbReference type="InterPro" id="IPR020456">
    <property type="entry name" value="Acylphosphatase"/>
</dbReference>
<evidence type="ECO:0000313" key="7">
    <source>
        <dbReference type="EMBL" id="QEN05387.1"/>
    </source>
</evidence>
<reference evidence="7 8" key="2">
    <citation type="submission" date="2019-09" db="EMBL/GenBank/DDBJ databases">
        <title>Complete Genome Sequence and Methylome Analysis of free living Spirochaetas.</title>
        <authorList>
            <person name="Leshcheva N."/>
            <person name="Mikheeva N."/>
        </authorList>
    </citation>
    <scope>NUCLEOTIDE SEQUENCE [LARGE SCALE GENOMIC DNA]</scope>
    <source>
        <strain evidence="7 8">P</strain>
    </source>
</reference>
<keyword evidence="4" id="KW-0378">Hydrolase</keyword>
<dbReference type="Pfam" id="PF00708">
    <property type="entry name" value="Acylphosphatase"/>
    <property type="match status" value="1"/>
</dbReference>
<dbReference type="RefSeq" id="WP_149568625.1">
    <property type="nucleotide sequence ID" value="NZ_CP035807.1"/>
</dbReference>
<evidence type="ECO:0000256" key="2">
    <source>
        <dbReference type="ARBA" id="ARBA00012150"/>
    </source>
</evidence>
<dbReference type="PROSITE" id="PS51160">
    <property type="entry name" value="ACYLPHOSPHATASE_3"/>
    <property type="match status" value="1"/>
</dbReference>
<proteinExistence type="inferred from homology"/>
<dbReference type="InterPro" id="IPR017968">
    <property type="entry name" value="Acylphosphatase_CS"/>
</dbReference>
<dbReference type="GO" id="GO:0003998">
    <property type="term" value="F:acylphosphatase activity"/>
    <property type="evidence" value="ECO:0007669"/>
    <property type="project" value="UniProtKB-EC"/>
</dbReference>
<sequence length="89" mass="10034">MKAIKGNITGKVQGVGFRMYIYRQADRLGLSGWVSNNPNGTVDFHAEGSDVELSYFTDLVRRGNDFCDVESLEYTECETENLTTFKVID</sequence>
<evidence type="ECO:0000313" key="8">
    <source>
        <dbReference type="Proteomes" id="UP000323824"/>
    </source>
</evidence>
<feature type="active site" evidence="4">
    <location>
        <position position="36"/>
    </location>
</feature>
<accession>A0A5C1QD97</accession>
<dbReference type="OrthoDB" id="9808093at2"/>
<evidence type="ECO:0000256" key="1">
    <source>
        <dbReference type="ARBA" id="ARBA00005614"/>
    </source>
</evidence>
<dbReference type="Gene3D" id="3.30.70.100">
    <property type="match status" value="1"/>
</dbReference>
<evidence type="ECO:0000259" key="6">
    <source>
        <dbReference type="PROSITE" id="PS51160"/>
    </source>
</evidence>
<feature type="domain" description="Acylphosphatase-like" evidence="6">
    <location>
        <begin position="3"/>
        <end position="89"/>
    </location>
</feature>
<evidence type="ECO:0000256" key="3">
    <source>
        <dbReference type="ARBA" id="ARBA00047645"/>
    </source>
</evidence>
<organism evidence="7 8">
    <name type="scientific">Thiospirochaeta perfilievii</name>
    <dbReference type="NCBI Taxonomy" id="252967"/>
    <lineage>
        <taxon>Bacteria</taxon>
        <taxon>Pseudomonadati</taxon>
        <taxon>Spirochaetota</taxon>
        <taxon>Spirochaetia</taxon>
        <taxon>Spirochaetales</taxon>
        <taxon>Spirochaetaceae</taxon>
        <taxon>Thiospirochaeta</taxon>
    </lineage>
</organism>
<dbReference type="InterPro" id="IPR001792">
    <property type="entry name" value="Acylphosphatase-like_dom"/>
</dbReference>
<dbReference type="Proteomes" id="UP000323824">
    <property type="component" value="Chromosome"/>
</dbReference>
<dbReference type="SUPFAM" id="SSF54975">
    <property type="entry name" value="Acylphosphatase/BLUF domain-like"/>
    <property type="match status" value="1"/>
</dbReference>
<keyword evidence="8" id="KW-1185">Reference proteome</keyword>
<evidence type="ECO:0000256" key="4">
    <source>
        <dbReference type="PROSITE-ProRule" id="PRU00520"/>
    </source>
</evidence>
<name>A0A5C1QD97_9SPIO</name>
<dbReference type="EMBL" id="CP035807">
    <property type="protein sequence ID" value="QEN05387.1"/>
    <property type="molecule type" value="Genomic_DNA"/>
</dbReference>
<dbReference type="PANTHER" id="PTHR47268">
    <property type="entry name" value="ACYLPHOSPHATASE"/>
    <property type="match status" value="1"/>
</dbReference>
<dbReference type="PANTHER" id="PTHR47268:SF4">
    <property type="entry name" value="ACYLPHOSPHATASE"/>
    <property type="match status" value="1"/>
</dbReference>
<evidence type="ECO:0000256" key="5">
    <source>
        <dbReference type="RuleBase" id="RU004168"/>
    </source>
</evidence>